<sequence>MPNNNERPQGELLVYQGKDLDKPLQVRLEGESVWLTQKLLAELYGTSVSNINQHISSIYEEEELLPEATIKKYLIVQTEGEREVKRLIDHYNLDMIIAIGFRVRSKLGTQFRKWATDRLSEYLVKGFTLDDERLKGASGGADYFEELLARIREIRASEARVYLMVRNIFSLANDYREGEKETQLFFATMQNKMHYAATGLTAAEIVKTRANAELRDMGLTNYKGTRVLKRDVETAKNYLDEKEIDTLNRITVMFLDQAEFRAQRRQNILMEDWQGFLDKFLGDVDLPVLEGAGSVRHKDAVTHAKAEYNKFAEKRRLEEQQEADKVYIEDLRASAKTLEQERRAGRDGK</sequence>
<dbReference type="PANTHER" id="PTHR35810:SF1">
    <property type="entry name" value="CYTOPLASMIC PROTEIN"/>
    <property type="match status" value="1"/>
</dbReference>
<protein>
    <submittedName>
        <fullName evidence="1">Virulence protein</fullName>
    </submittedName>
</protein>
<evidence type="ECO:0000313" key="1">
    <source>
        <dbReference type="EMBL" id="CCH49481.1"/>
    </source>
</evidence>
<dbReference type="AlphaFoldDB" id="M1WKE9"/>
<dbReference type="KEGG" id="dpi:BN4_12246"/>
<dbReference type="Proteomes" id="UP000011724">
    <property type="component" value="Chromosome"/>
</dbReference>
<dbReference type="OrthoDB" id="9802752at2"/>
<dbReference type="PATRIC" id="fig|879567.3.peg.2391"/>
<dbReference type="EMBL" id="FO203427">
    <property type="protein sequence ID" value="CCH49481.1"/>
    <property type="molecule type" value="Genomic_DNA"/>
</dbReference>
<dbReference type="eggNOG" id="COG3943">
    <property type="taxonomic scope" value="Bacteria"/>
</dbReference>
<dbReference type="HOGENOM" id="CLU_048266_0_0_7"/>
<gene>
    <name evidence="1" type="ordered locus">BN4_12246</name>
</gene>
<dbReference type="PIRSF" id="PIRSF015268">
    <property type="entry name" value="Virulence_RhuM"/>
    <property type="match status" value="1"/>
</dbReference>
<dbReference type="BioCyc" id="DPIE1322246:BN4_RS11290-MONOMER"/>
<organism evidence="1 2">
    <name type="scientific">Pseudodesulfovibrio piezophilus (strain DSM 21447 / JCM 15486 / C1TLV30)</name>
    <name type="common">Desulfovibrio piezophilus</name>
    <dbReference type="NCBI Taxonomy" id="1322246"/>
    <lineage>
        <taxon>Bacteria</taxon>
        <taxon>Pseudomonadati</taxon>
        <taxon>Thermodesulfobacteriota</taxon>
        <taxon>Desulfovibrionia</taxon>
        <taxon>Desulfovibrionales</taxon>
        <taxon>Desulfovibrionaceae</taxon>
    </lineage>
</organism>
<reference evidence="1 2" key="1">
    <citation type="journal article" date="2013" name="PLoS ONE">
        <title>The first genomic and proteomic characterization of a deep-sea sulfate reducer: insights into the piezophilic lifestyle of Desulfovibrio piezophilus.</title>
        <authorList>
            <person name="Pradel N."/>
            <person name="Ji B."/>
            <person name="Gimenez G."/>
            <person name="Talla E."/>
            <person name="Lenoble P."/>
            <person name="Garel M."/>
            <person name="Tamburini C."/>
            <person name="Fourquet P."/>
            <person name="Lebrun R."/>
            <person name="Bertin P."/>
            <person name="Denis Y."/>
            <person name="Pophillat M."/>
            <person name="Barbe V."/>
            <person name="Ollivier B."/>
            <person name="Dolla A."/>
        </authorList>
    </citation>
    <scope>NUCLEOTIDE SEQUENCE [LARGE SCALE GENOMIC DNA]</scope>
    <source>
        <strain evidence="2">DSM 10523 / SB164P1</strain>
    </source>
</reference>
<accession>M1WKE9</accession>
<dbReference type="PANTHER" id="PTHR35810">
    <property type="entry name" value="CYTOPLASMIC PROTEIN-RELATED"/>
    <property type="match status" value="1"/>
</dbReference>
<keyword evidence="2" id="KW-1185">Reference proteome</keyword>
<dbReference type="Pfam" id="PF13310">
    <property type="entry name" value="Virulence_RhuM"/>
    <property type="match status" value="1"/>
</dbReference>
<dbReference type="RefSeq" id="WP_015415524.1">
    <property type="nucleotide sequence ID" value="NC_020409.1"/>
</dbReference>
<evidence type="ECO:0000313" key="2">
    <source>
        <dbReference type="Proteomes" id="UP000011724"/>
    </source>
</evidence>
<dbReference type="InterPro" id="IPR011204">
    <property type="entry name" value="Virulence_RhuM-like"/>
</dbReference>
<dbReference type="STRING" id="1322246.BN4_12246"/>
<reference evidence="2" key="2">
    <citation type="journal article" date="2013" name="Stand. Genomic Sci.">
        <title>Complete genome sequence of Desulfocapsa sulfexigens, a marine deltaproteobacterium specialized in disproportionating inorganic sulfur compounds.</title>
        <authorList>
            <person name="Finster K.W."/>
            <person name="Kjeldsen K.U."/>
            <person name="Kube M."/>
            <person name="Reinhardt R."/>
            <person name="Mussmann M."/>
            <person name="Amann R."/>
            <person name="Schreiber L."/>
        </authorList>
    </citation>
    <scope>NUCLEOTIDE SEQUENCE [LARGE SCALE GENOMIC DNA]</scope>
    <source>
        <strain evidence="2">DSM 10523 / SB164P1</strain>
    </source>
</reference>
<name>M1WKE9_PSEP2</name>
<proteinExistence type="predicted"/>